<gene>
    <name evidence="4" type="ORF">PLEOSDRAFT_1112909</name>
</gene>
<name>A0A067NJH6_PLEO1</name>
<comment type="similarity">
    <text evidence="1">Belongs to the IMPACT family.</text>
</comment>
<evidence type="ECO:0000313" key="5">
    <source>
        <dbReference type="Proteomes" id="UP000027073"/>
    </source>
</evidence>
<dbReference type="InterPro" id="IPR023582">
    <property type="entry name" value="Impact"/>
</dbReference>
<dbReference type="PANTHER" id="PTHR16301">
    <property type="entry name" value="IMPACT-RELATED"/>
    <property type="match status" value="1"/>
</dbReference>
<dbReference type="GO" id="GO:0005737">
    <property type="term" value="C:cytoplasm"/>
    <property type="evidence" value="ECO:0007669"/>
    <property type="project" value="TreeGrafter"/>
</dbReference>
<dbReference type="PROSITE" id="PS00910">
    <property type="entry name" value="UPF0029"/>
    <property type="match status" value="1"/>
</dbReference>
<evidence type="ECO:0000256" key="1">
    <source>
        <dbReference type="ARBA" id="ARBA00007665"/>
    </source>
</evidence>
<feature type="region of interest" description="Disordered" evidence="2">
    <location>
        <begin position="1"/>
        <end position="21"/>
    </location>
</feature>
<dbReference type="InterPro" id="IPR020568">
    <property type="entry name" value="Ribosomal_Su5_D2-typ_SF"/>
</dbReference>
<dbReference type="VEuPathDB" id="FungiDB:PLEOSDRAFT_1112909"/>
<dbReference type="InterPro" id="IPR036956">
    <property type="entry name" value="Impact_N_sf"/>
</dbReference>
<dbReference type="GO" id="GO:0006446">
    <property type="term" value="P:regulation of translational initiation"/>
    <property type="evidence" value="ECO:0007669"/>
    <property type="project" value="TreeGrafter"/>
</dbReference>
<dbReference type="HOGENOM" id="CLU_075864_0_0_1"/>
<reference evidence="5" key="1">
    <citation type="journal article" date="2014" name="Proc. Natl. Acad. Sci. U.S.A.">
        <title>Extensive sampling of basidiomycete genomes demonstrates inadequacy of the white-rot/brown-rot paradigm for wood decay fungi.</title>
        <authorList>
            <person name="Riley R."/>
            <person name="Salamov A.A."/>
            <person name="Brown D.W."/>
            <person name="Nagy L.G."/>
            <person name="Floudas D."/>
            <person name="Held B.W."/>
            <person name="Levasseur A."/>
            <person name="Lombard V."/>
            <person name="Morin E."/>
            <person name="Otillar R."/>
            <person name="Lindquist E.A."/>
            <person name="Sun H."/>
            <person name="LaButti K.M."/>
            <person name="Schmutz J."/>
            <person name="Jabbour D."/>
            <person name="Luo H."/>
            <person name="Baker S.E."/>
            <person name="Pisabarro A.G."/>
            <person name="Walton J.D."/>
            <person name="Blanchette R.A."/>
            <person name="Henrissat B."/>
            <person name="Martin F."/>
            <person name="Cullen D."/>
            <person name="Hibbett D.S."/>
            <person name="Grigoriev I.V."/>
        </authorList>
    </citation>
    <scope>NUCLEOTIDE SEQUENCE [LARGE SCALE GENOMIC DNA]</scope>
    <source>
        <strain evidence="5">PC15</strain>
    </source>
</reference>
<dbReference type="SUPFAM" id="SSF54211">
    <property type="entry name" value="Ribosomal protein S5 domain 2-like"/>
    <property type="match status" value="1"/>
</dbReference>
<dbReference type="Gene3D" id="3.30.230.30">
    <property type="entry name" value="Impact, N-terminal domain"/>
    <property type="match status" value="1"/>
</dbReference>
<dbReference type="OrthoDB" id="69641at2759"/>
<dbReference type="Pfam" id="PF01205">
    <property type="entry name" value="Impact_N"/>
    <property type="match status" value="1"/>
</dbReference>
<organism evidence="4 5">
    <name type="scientific">Pleurotus ostreatus (strain PC15)</name>
    <name type="common">Oyster mushroom</name>
    <dbReference type="NCBI Taxonomy" id="1137138"/>
    <lineage>
        <taxon>Eukaryota</taxon>
        <taxon>Fungi</taxon>
        <taxon>Dikarya</taxon>
        <taxon>Basidiomycota</taxon>
        <taxon>Agaricomycotina</taxon>
        <taxon>Agaricomycetes</taxon>
        <taxon>Agaricomycetidae</taxon>
        <taxon>Agaricales</taxon>
        <taxon>Pleurotineae</taxon>
        <taxon>Pleurotaceae</taxon>
        <taxon>Pleurotus</taxon>
    </lineage>
</organism>
<evidence type="ECO:0000259" key="3">
    <source>
        <dbReference type="Pfam" id="PF01205"/>
    </source>
</evidence>
<dbReference type="InterPro" id="IPR020569">
    <property type="entry name" value="UPF0029_Impact_CS"/>
</dbReference>
<dbReference type="InParanoid" id="A0A067NJH6"/>
<evidence type="ECO:0000256" key="2">
    <source>
        <dbReference type="SAM" id="MobiDB-lite"/>
    </source>
</evidence>
<accession>A0A067NJH6</accession>
<dbReference type="EMBL" id="KL198008">
    <property type="protein sequence ID" value="KDQ28203.1"/>
    <property type="molecule type" value="Genomic_DNA"/>
</dbReference>
<dbReference type="GO" id="GO:0140469">
    <property type="term" value="P:GCN2-mediated signaling"/>
    <property type="evidence" value="ECO:0007669"/>
    <property type="project" value="TreeGrafter"/>
</dbReference>
<dbReference type="Proteomes" id="UP000027073">
    <property type="component" value="Unassembled WGS sequence"/>
</dbReference>
<protein>
    <recommendedName>
        <fullName evidence="3">Impact N-terminal domain-containing protein</fullName>
    </recommendedName>
</protein>
<dbReference type="InterPro" id="IPR001498">
    <property type="entry name" value="Impact_N"/>
</dbReference>
<dbReference type="AlphaFoldDB" id="A0A067NJH6"/>
<evidence type="ECO:0000313" key="4">
    <source>
        <dbReference type="EMBL" id="KDQ28203.1"/>
    </source>
</evidence>
<dbReference type="STRING" id="1137138.A0A067NJH6"/>
<sequence length="250" mass="27644">MANLDSFVKSSKPRPTPIATSQEIRDRESTFVAYAYRAYSPQEAGEVVKHVKHVVHGSKPATHEIAAWRCMVLRPGHTGLAGPDDFQLQAGSDDDGEKWAGEKILKVMQTESVLDAVVIVSRWYGGTMLGPARFSHVETCTHEVCRMFKRKDEMDECMSTLDSLDDILANLRSQLEDLRGGEHTATLAEKQLTSRNEHAKRPDYTAMVLAEDLPKAKRLINAREKAIQAVKLSIGKSASSTAARIPKSAQ</sequence>
<dbReference type="PANTHER" id="PTHR16301:SF25">
    <property type="entry name" value="PROTEIN IMPACT"/>
    <property type="match status" value="1"/>
</dbReference>
<feature type="domain" description="Impact N-terminal" evidence="3">
    <location>
        <begin position="27"/>
        <end position="144"/>
    </location>
</feature>
<proteinExistence type="inferred from homology"/>